<evidence type="ECO:0000313" key="7">
    <source>
        <dbReference type="EMBL" id="MBR7552525.1"/>
    </source>
</evidence>
<dbReference type="Gene3D" id="3.40.630.190">
    <property type="entry name" value="LCP protein"/>
    <property type="match status" value="1"/>
</dbReference>
<evidence type="ECO:0000256" key="5">
    <source>
        <dbReference type="SAM" id="Phobius"/>
    </source>
</evidence>
<evidence type="ECO:0000256" key="3">
    <source>
        <dbReference type="ARBA" id="ARBA00022968"/>
    </source>
</evidence>
<evidence type="ECO:0000256" key="2">
    <source>
        <dbReference type="ARBA" id="ARBA00022692"/>
    </source>
</evidence>
<organism evidence="7 8">
    <name type="scientific">Allobacillus saliphilus</name>
    <dbReference type="NCBI Taxonomy" id="2912308"/>
    <lineage>
        <taxon>Bacteria</taxon>
        <taxon>Bacillati</taxon>
        <taxon>Bacillota</taxon>
        <taxon>Bacilli</taxon>
        <taxon>Bacillales</taxon>
        <taxon>Bacillaceae</taxon>
        <taxon>Allobacillus</taxon>
    </lineage>
</organism>
<dbReference type="AlphaFoldDB" id="A0A941CUK5"/>
<sequence>MGRVEERQKRKKKRSRKRLYIILIVLFIALGGVIYYVYESMQAAGESYNDLDGREKSDLREESVALGKDPSSILVMGVENYEDPNSRGRTDTMMVLTFNPKDNSVKMVSLPRDTRVEIAERGTMDKINHAYAFGGTEMAIHTVENFLDIPIDYYAEIDFDAFVNIVDLVGGVTVTVPFDFEEKTMHPGSRWVEFKEGEQHVSGEEALAFVRMRKQDPRGDIGRNARQQELLKSLVDEAVKLRNVTKIDDLGRVIGENVTTNVKVSDGLSLFMSMSSFSSDNLESISYDTNPQWINGGSYEIPVQESVEEVRNALKKHLELSSDGTSKTPVNEVDQAS</sequence>
<dbReference type="Proteomes" id="UP000675431">
    <property type="component" value="Unassembled WGS sequence"/>
</dbReference>
<comment type="caution">
    <text evidence="7">The sequence shown here is derived from an EMBL/GenBank/DDBJ whole genome shotgun (WGS) entry which is preliminary data.</text>
</comment>
<accession>A0A941CUK5</accession>
<keyword evidence="3" id="KW-0735">Signal-anchor</keyword>
<keyword evidence="4 5" id="KW-1133">Transmembrane helix</keyword>
<proteinExistence type="inferred from homology"/>
<dbReference type="PANTHER" id="PTHR33392:SF10">
    <property type="entry name" value="POLYISOPRENYL-TEICHOIC ACID--PEPTIDOGLYCAN TEICHOIC ACID TRANSFERASE TAGV"/>
    <property type="match status" value="1"/>
</dbReference>
<keyword evidence="5" id="KW-0472">Membrane</keyword>
<comment type="similarity">
    <text evidence="1">Belongs to the LytR/CpsA/Psr (LCP) family.</text>
</comment>
<dbReference type="Pfam" id="PF03816">
    <property type="entry name" value="LytR_cpsA_psr"/>
    <property type="match status" value="1"/>
</dbReference>
<evidence type="ECO:0000256" key="4">
    <source>
        <dbReference type="ARBA" id="ARBA00022989"/>
    </source>
</evidence>
<keyword evidence="2 5" id="KW-0812">Transmembrane</keyword>
<dbReference type="InterPro" id="IPR004474">
    <property type="entry name" value="LytR_CpsA_psr"/>
</dbReference>
<dbReference type="EMBL" id="JAGSIE010000001">
    <property type="protein sequence ID" value="MBR7552525.1"/>
    <property type="molecule type" value="Genomic_DNA"/>
</dbReference>
<name>A0A941CUK5_9BACI</name>
<keyword evidence="8" id="KW-1185">Reference proteome</keyword>
<protein>
    <submittedName>
        <fullName evidence="7">LCP family protein</fullName>
    </submittedName>
</protein>
<evidence type="ECO:0000313" key="8">
    <source>
        <dbReference type="Proteomes" id="UP000675431"/>
    </source>
</evidence>
<feature type="transmembrane region" description="Helical" evidence="5">
    <location>
        <begin position="20"/>
        <end position="38"/>
    </location>
</feature>
<dbReference type="GO" id="GO:0071555">
    <property type="term" value="P:cell wall organization"/>
    <property type="evidence" value="ECO:0007669"/>
    <property type="project" value="UniProtKB-KW"/>
</dbReference>
<feature type="domain" description="Cell envelope-related transcriptional attenuator" evidence="6">
    <location>
        <begin position="89"/>
        <end position="238"/>
    </location>
</feature>
<dbReference type="PANTHER" id="PTHR33392">
    <property type="entry name" value="POLYISOPRENYL-TEICHOIC ACID--PEPTIDOGLYCAN TEICHOIC ACID TRANSFERASE TAGU"/>
    <property type="match status" value="1"/>
</dbReference>
<dbReference type="NCBIfam" id="TIGR00350">
    <property type="entry name" value="lytR_cpsA_psr"/>
    <property type="match status" value="1"/>
</dbReference>
<dbReference type="InterPro" id="IPR050922">
    <property type="entry name" value="LytR/CpsA/Psr_CW_biosynth"/>
</dbReference>
<dbReference type="RefSeq" id="WP_212366951.1">
    <property type="nucleotide sequence ID" value="NZ_JAGSIE010000001.1"/>
</dbReference>
<evidence type="ECO:0000256" key="1">
    <source>
        <dbReference type="ARBA" id="ARBA00006068"/>
    </source>
</evidence>
<evidence type="ECO:0000259" key="6">
    <source>
        <dbReference type="Pfam" id="PF03816"/>
    </source>
</evidence>
<reference evidence="7 8" key="1">
    <citation type="submission" date="2021-04" db="EMBL/GenBank/DDBJ databases">
        <title>Allobacillus sp. nov. SKP8-2 isolated from shrimp paste.</title>
        <authorList>
            <person name="Tanasupawat S."/>
            <person name="Yiamsombat S."/>
            <person name="Kanchanasin P."/>
            <person name="Kuncharoen N."/>
        </authorList>
    </citation>
    <scope>NUCLEOTIDE SEQUENCE [LARGE SCALE GENOMIC DNA]</scope>
    <source>
        <strain evidence="7 8">SKP8-2</strain>
    </source>
</reference>
<gene>
    <name evidence="7" type="ORF">KC820_00020</name>
</gene>